<sequence length="237" mass="24651">MKVGIIGAMEVEVRHLIAELGATAGEPVSTAGMEFFEGRLGGVDVVVVRSGVGKVDAAVCAEVLIGRFGVTHVINTGVAGSLNNGLDICDVLVSTDAVHHDVDATNFGYEPGEVPGLGRVAFPADPGLRRAAVEAVRAVAPETGVLEGRVASGDQFVRDDAVKARIRATFSADCCEMEGASIAQACWLNDVPFVIVRAISDKADGSDAMDYPAFERRAADLCARIVDHMVASLAVGE</sequence>
<keyword evidence="8" id="KW-1185">Reference proteome</keyword>
<dbReference type="InterPro" id="IPR000845">
    <property type="entry name" value="Nucleoside_phosphorylase_d"/>
</dbReference>
<evidence type="ECO:0000256" key="1">
    <source>
        <dbReference type="ARBA" id="ARBA00004945"/>
    </source>
</evidence>
<dbReference type="Pfam" id="PF01048">
    <property type="entry name" value="PNP_UDP_1"/>
    <property type="match status" value="1"/>
</dbReference>
<name>A0ABU7R9T3_9ACTN</name>
<evidence type="ECO:0000256" key="5">
    <source>
        <dbReference type="ARBA" id="ARBA00023167"/>
    </source>
</evidence>
<keyword evidence="4 7" id="KW-0378">Hydrolase</keyword>
<dbReference type="InterPro" id="IPR010049">
    <property type="entry name" value="MTA_SAH_Nsdase"/>
</dbReference>
<comment type="pathway">
    <text evidence="1">Amino-acid biosynthesis; L-methionine biosynthesis via salvage pathway; S-methyl-5-thio-alpha-D-ribose 1-phosphate from S-methyl-5'-thioadenosine (hydrolase route): step 1/2.</text>
</comment>
<dbReference type="Gene3D" id="3.40.50.1580">
    <property type="entry name" value="Nucleoside phosphorylase domain"/>
    <property type="match status" value="1"/>
</dbReference>
<protein>
    <recommendedName>
        <fullName evidence="2">adenosylhomocysteine nucleosidase</fullName>
        <ecNumber evidence="2">3.2.2.9</ecNumber>
    </recommendedName>
</protein>
<dbReference type="EMBL" id="JAZGJQ010000004">
    <property type="protein sequence ID" value="MEE6147362.1"/>
    <property type="molecule type" value="Genomic_DNA"/>
</dbReference>
<dbReference type="CDD" id="cd09008">
    <property type="entry name" value="MTAN"/>
    <property type="match status" value="1"/>
</dbReference>
<dbReference type="InterPro" id="IPR035994">
    <property type="entry name" value="Nucleoside_phosphorylase_sf"/>
</dbReference>
<dbReference type="SUPFAM" id="SSF53167">
    <property type="entry name" value="Purine and uridine phosphorylases"/>
    <property type="match status" value="1"/>
</dbReference>
<keyword evidence="3" id="KW-0028">Amino-acid biosynthesis</keyword>
<evidence type="ECO:0000256" key="2">
    <source>
        <dbReference type="ARBA" id="ARBA00011974"/>
    </source>
</evidence>
<dbReference type="EC" id="3.2.2.9" evidence="2"/>
<gene>
    <name evidence="7" type="ORF">VXJ25_05070</name>
</gene>
<feature type="domain" description="Nucleoside phosphorylase" evidence="6">
    <location>
        <begin position="2"/>
        <end position="230"/>
    </location>
</feature>
<dbReference type="NCBIfam" id="TIGR01704">
    <property type="entry name" value="MTA_SAH-Nsdase"/>
    <property type="match status" value="1"/>
</dbReference>
<reference evidence="7 8" key="1">
    <citation type="submission" date="2024-01" db="EMBL/GenBank/DDBJ databases">
        <title>Description of Olsenella sp. nov., isolated from pig feces.</title>
        <authorList>
            <person name="Chang Y.-H."/>
        </authorList>
    </citation>
    <scope>NUCLEOTIDE SEQUENCE [LARGE SCALE GENOMIC DNA]</scope>
    <source>
        <strain evidence="7 8">YH-ols2223</strain>
    </source>
</reference>
<dbReference type="RefSeq" id="WP_330958127.1">
    <property type="nucleotide sequence ID" value="NZ_JAZGJQ010000004.1"/>
</dbReference>
<dbReference type="NCBIfam" id="NF004079">
    <property type="entry name" value="PRK05584.1"/>
    <property type="match status" value="1"/>
</dbReference>
<evidence type="ECO:0000259" key="6">
    <source>
        <dbReference type="Pfam" id="PF01048"/>
    </source>
</evidence>
<evidence type="ECO:0000313" key="8">
    <source>
        <dbReference type="Proteomes" id="UP001332931"/>
    </source>
</evidence>
<keyword evidence="5" id="KW-0486">Methionine biosynthesis</keyword>
<accession>A0ABU7R9T3</accession>
<dbReference type="GO" id="GO:0008782">
    <property type="term" value="F:adenosylhomocysteine nucleosidase activity"/>
    <property type="evidence" value="ECO:0007669"/>
    <property type="project" value="UniProtKB-EC"/>
</dbReference>
<evidence type="ECO:0000313" key="7">
    <source>
        <dbReference type="EMBL" id="MEE6147362.1"/>
    </source>
</evidence>
<dbReference type="PANTHER" id="PTHR46832">
    <property type="entry name" value="5'-METHYLTHIOADENOSINE/S-ADENOSYLHOMOCYSTEINE NUCLEOSIDASE"/>
    <property type="match status" value="1"/>
</dbReference>
<keyword evidence="7" id="KW-0326">Glycosidase</keyword>
<evidence type="ECO:0000256" key="3">
    <source>
        <dbReference type="ARBA" id="ARBA00022605"/>
    </source>
</evidence>
<dbReference type="Proteomes" id="UP001332931">
    <property type="component" value="Unassembled WGS sequence"/>
</dbReference>
<dbReference type="PANTHER" id="PTHR46832:SF1">
    <property type="entry name" value="5'-METHYLTHIOADENOSINE_S-ADENOSYLHOMOCYSTEINE NUCLEOSIDASE"/>
    <property type="match status" value="1"/>
</dbReference>
<organism evidence="7 8">
    <name type="scientific">Olsenella absiana</name>
    <dbReference type="NCBI Taxonomy" id="3115222"/>
    <lineage>
        <taxon>Bacteria</taxon>
        <taxon>Bacillati</taxon>
        <taxon>Actinomycetota</taxon>
        <taxon>Coriobacteriia</taxon>
        <taxon>Coriobacteriales</taxon>
        <taxon>Atopobiaceae</taxon>
        <taxon>Olsenella</taxon>
    </lineage>
</organism>
<evidence type="ECO:0000256" key="4">
    <source>
        <dbReference type="ARBA" id="ARBA00022801"/>
    </source>
</evidence>
<proteinExistence type="predicted"/>
<comment type="caution">
    <text evidence="7">The sequence shown here is derived from an EMBL/GenBank/DDBJ whole genome shotgun (WGS) entry which is preliminary data.</text>
</comment>